<feature type="domain" description="Gfo/Idh/MocA-like oxidoreductase N-terminal" evidence="1">
    <location>
        <begin position="17"/>
        <end position="135"/>
    </location>
</feature>
<protein>
    <submittedName>
        <fullName evidence="3">Oxidoreductase</fullName>
    </submittedName>
</protein>
<dbReference type="EMBL" id="BORU01000001">
    <property type="protein sequence ID" value="GIO55429.1"/>
    <property type="molecule type" value="Genomic_DNA"/>
</dbReference>
<dbReference type="InterPro" id="IPR036291">
    <property type="entry name" value="NAD(P)-bd_dom_sf"/>
</dbReference>
<dbReference type="PANTHER" id="PTHR43708:SF4">
    <property type="entry name" value="OXIDOREDUCTASE YCEM-RELATED"/>
    <property type="match status" value="1"/>
</dbReference>
<organism evidence="3 4">
    <name type="scientific">Paenibacillus cineris</name>
    <dbReference type="NCBI Taxonomy" id="237530"/>
    <lineage>
        <taxon>Bacteria</taxon>
        <taxon>Bacillati</taxon>
        <taxon>Bacillota</taxon>
        <taxon>Bacilli</taxon>
        <taxon>Bacillales</taxon>
        <taxon>Paenibacillaceae</taxon>
        <taxon>Paenibacillus</taxon>
    </lineage>
</organism>
<dbReference type="Pfam" id="PF01408">
    <property type="entry name" value="GFO_IDH_MocA"/>
    <property type="match status" value="1"/>
</dbReference>
<keyword evidence="4" id="KW-1185">Reference proteome</keyword>
<dbReference type="Gene3D" id="3.30.360.10">
    <property type="entry name" value="Dihydrodipicolinate Reductase, domain 2"/>
    <property type="match status" value="1"/>
</dbReference>
<evidence type="ECO:0000313" key="3">
    <source>
        <dbReference type="EMBL" id="GIO55429.1"/>
    </source>
</evidence>
<dbReference type="SUPFAM" id="SSF55347">
    <property type="entry name" value="Glyceraldehyde-3-phosphate dehydrogenase-like, C-terminal domain"/>
    <property type="match status" value="1"/>
</dbReference>
<evidence type="ECO:0000259" key="1">
    <source>
        <dbReference type="Pfam" id="PF01408"/>
    </source>
</evidence>
<evidence type="ECO:0000313" key="4">
    <source>
        <dbReference type="Proteomes" id="UP000676601"/>
    </source>
</evidence>
<dbReference type="InterPro" id="IPR051317">
    <property type="entry name" value="Gfo/Idh/MocA_oxidoreduct"/>
</dbReference>
<accession>A0ABQ4LFV4</accession>
<feature type="domain" description="YceM-like C-terminal" evidence="2">
    <location>
        <begin position="141"/>
        <end position="257"/>
    </location>
</feature>
<reference evidence="3 4" key="1">
    <citation type="submission" date="2021-03" db="EMBL/GenBank/DDBJ databases">
        <title>Antimicrobial resistance genes in bacteria isolated from Japanese honey, and their potential for conferring macrolide and lincosamide resistance in the American foulbrood pathogen Paenibacillus larvae.</title>
        <authorList>
            <person name="Okamoto M."/>
            <person name="Kumagai M."/>
            <person name="Kanamori H."/>
            <person name="Takamatsu D."/>
        </authorList>
    </citation>
    <scope>NUCLEOTIDE SEQUENCE [LARGE SCALE GENOMIC DNA]</scope>
    <source>
        <strain evidence="3 4">J21TS7</strain>
    </source>
</reference>
<name>A0ABQ4LFV4_9BACL</name>
<proteinExistence type="predicted"/>
<comment type="caution">
    <text evidence="3">The sequence shown here is derived from an EMBL/GenBank/DDBJ whole genome shotgun (WGS) entry which is preliminary data.</text>
</comment>
<dbReference type="InterPro" id="IPR000683">
    <property type="entry name" value="Gfo/Idh/MocA-like_OxRdtase_N"/>
</dbReference>
<dbReference type="InterPro" id="IPR048477">
    <property type="entry name" value="YceM-like_C"/>
</dbReference>
<dbReference type="Gene3D" id="3.40.50.720">
    <property type="entry name" value="NAD(P)-binding Rossmann-like Domain"/>
    <property type="match status" value="1"/>
</dbReference>
<dbReference type="Proteomes" id="UP000676601">
    <property type="component" value="Unassembled WGS sequence"/>
</dbReference>
<sequence length="329" mass="36733">MEERWTIGMNVINRKRKVALAGLGDIAHKVYLPLLAHHEKVEVAGVMSRSEATVQRVTQNYRFPLGTTDLEELLSWDLDAVFVHSPTETHYDVVKACLERGVSVYVDKPLTTDLTKSRELAALASKKGLLLAVGFNRRFAPLYVRAKAWVEETGGFVQAAAAKHRTTLQKGSSSDTIYDDLIHMLDLLLWLGGSDYELLHHHLSEDEQGRLLHTSGELGLGRNVTGRYSMIRQAGADMEKLELHGSGRSAEIVNLERAVLCEHGRPPETREFGSWEPILHRRGFSGAVDHFLEHLASPEDCTIRAERVMRSHELASRLAEQQKGGTDNG</sequence>
<dbReference type="Pfam" id="PF21378">
    <property type="entry name" value="YceM-like_C"/>
    <property type="match status" value="1"/>
</dbReference>
<dbReference type="SUPFAM" id="SSF51735">
    <property type="entry name" value="NAD(P)-binding Rossmann-fold domains"/>
    <property type="match status" value="1"/>
</dbReference>
<dbReference type="PANTHER" id="PTHR43708">
    <property type="entry name" value="CONSERVED EXPRESSED OXIDOREDUCTASE (EUROFUNG)"/>
    <property type="match status" value="1"/>
</dbReference>
<evidence type="ECO:0000259" key="2">
    <source>
        <dbReference type="Pfam" id="PF21378"/>
    </source>
</evidence>
<gene>
    <name evidence="3" type="ORF">J21TS7_37470</name>
</gene>